<evidence type="ECO:0000313" key="2">
    <source>
        <dbReference type="EMBL" id="OYD08987.1"/>
    </source>
</evidence>
<dbReference type="AlphaFoldDB" id="A0A235BAT3"/>
<keyword evidence="3" id="KW-1185">Reference proteome</keyword>
<accession>A0A235BAT3</accession>
<evidence type="ECO:0000313" key="3">
    <source>
        <dbReference type="Proteomes" id="UP000215459"/>
    </source>
</evidence>
<dbReference type="RefSeq" id="WP_094263335.1">
    <property type="nucleotide sequence ID" value="NZ_NOWF01000002.1"/>
</dbReference>
<dbReference type="EMBL" id="NOWF01000002">
    <property type="protein sequence ID" value="OYD08987.1"/>
    <property type="molecule type" value="Genomic_DNA"/>
</dbReference>
<dbReference type="Proteomes" id="UP000215459">
    <property type="component" value="Unassembled WGS sequence"/>
</dbReference>
<feature type="region of interest" description="Disordered" evidence="1">
    <location>
        <begin position="106"/>
        <end position="133"/>
    </location>
</feature>
<protein>
    <submittedName>
        <fullName evidence="2">Uncharacterized protein</fullName>
    </submittedName>
</protein>
<proteinExistence type="predicted"/>
<reference evidence="2 3" key="1">
    <citation type="submission" date="2017-07" db="EMBL/GenBank/DDBJ databases">
        <title>The genome sequence of Paludifilum halophilum highlights mechanisms for microbial adaptation to high salt environemnts.</title>
        <authorList>
            <person name="Belbahri L."/>
        </authorList>
    </citation>
    <scope>NUCLEOTIDE SEQUENCE [LARGE SCALE GENOMIC DNA]</scope>
    <source>
        <strain evidence="2 3">DSM 102817</strain>
    </source>
</reference>
<evidence type="ECO:0000256" key="1">
    <source>
        <dbReference type="SAM" id="MobiDB-lite"/>
    </source>
</evidence>
<organism evidence="2 3">
    <name type="scientific">Paludifilum halophilum</name>
    <dbReference type="NCBI Taxonomy" id="1642702"/>
    <lineage>
        <taxon>Bacteria</taxon>
        <taxon>Bacillati</taxon>
        <taxon>Bacillota</taxon>
        <taxon>Bacilli</taxon>
        <taxon>Bacillales</taxon>
        <taxon>Thermoactinomycetaceae</taxon>
        <taxon>Paludifilum</taxon>
    </lineage>
</organism>
<gene>
    <name evidence="2" type="ORF">CHM34_04225</name>
</gene>
<sequence>MNKLMVISILVATVFIMSIQPVVYGSSTDDHKILSVQELNKKSKIEEMSEFISESGNSITIYGLINDKVPVLDLIFEKSVPMMLSPKEVEKHKADLEKKKGAEVKTINISSEEESSRNASSGPPTLKKTGQKKGMKSVSTSITVYNYNDEFFSFTENVAYPKSTDIEEIVTNKKIKEQVESLTGKTKVTQFKEHIKKIRKNHPKGKEVKVKTDAGTFVDAPILTSQREGLTYYAEDPTEGDIDVIGKYIADHTAYHAQDEDPEADYIIMKSHVGVYSGAAAVRDSEGELCSCNVGGYQGSFDNVYIGDLLMDWEPDTQAYDLDEDPTVWISSKHCSAIRMDR</sequence>
<comment type="caution">
    <text evidence="2">The sequence shown here is derived from an EMBL/GenBank/DDBJ whole genome shotgun (WGS) entry which is preliminary data.</text>
</comment>
<name>A0A235BAT3_9BACL</name>